<organism evidence="1 2">
    <name type="scientific">Plantibacter flavus</name>
    <dbReference type="NCBI Taxonomy" id="150123"/>
    <lineage>
        <taxon>Bacteria</taxon>
        <taxon>Bacillati</taxon>
        <taxon>Actinomycetota</taxon>
        <taxon>Actinomycetes</taxon>
        <taxon>Micrococcales</taxon>
        <taxon>Microbacteriaceae</taxon>
        <taxon>Plantibacter</taxon>
    </lineage>
</organism>
<proteinExistence type="predicted"/>
<dbReference type="Proteomes" id="UP000266915">
    <property type="component" value="Unassembled WGS sequence"/>
</dbReference>
<dbReference type="AlphaFoldDB" id="A0A3N2BL85"/>
<reference evidence="1 2" key="1">
    <citation type="submission" date="2018-11" db="EMBL/GenBank/DDBJ databases">
        <title>Sequencing the genomes of 1000 actinobacteria strains.</title>
        <authorList>
            <person name="Klenk H.-P."/>
        </authorList>
    </citation>
    <scope>NUCLEOTIDE SEQUENCE [LARGE SCALE GENOMIC DNA]</scope>
    <source>
        <strain evidence="1 2">DSM 14012</strain>
    </source>
</reference>
<comment type="caution">
    <text evidence="1">The sequence shown here is derived from an EMBL/GenBank/DDBJ whole genome shotgun (WGS) entry which is preliminary data.</text>
</comment>
<dbReference type="EMBL" id="RKHL01000002">
    <property type="protein sequence ID" value="ROR76026.1"/>
    <property type="molecule type" value="Genomic_DNA"/>
</dbReference>
<gene>
    <name evidence="1" type="ORF">EDD42_3978</name>
</gene>
<accession>A0A3N2BL85</accession>
<evidence type="ECO:0000313" key="1">
    <source>
        <dbReference type="EMBL" id="ROR76026.1"/>
    </source>
</evidence>
<evidence type="ECO:0000313" key="2">
    <source>
        <dbReference type="Proteomes" id="UP000266915"/>
    </source>
</evidence>
<protein>
    <submittedName>
        <fullName evidence="1">Uncharacterized protein</fullName>
    </submittedName>
</protein>
<sequence>MSRSEPAGSVEIAHLCTQFLANDRDAQGWAFLYPNEESWESPDCDEMSERFLRFARELGFDGVLVRAESAAEGEHWFTVVQPAHAGEPVAIDWTARQFHNAGHPAPPTDPLLIPCPLVFPWPSDYPLDIVDFKRMGQASTPARQS</sequence>
<keyword evidence="2" id="KW-1185">Reference proteome</keyword>
<name>A0A3N2BL85_9MICO</name>